<dbReference type="PANTHER" id="PTHR45982:SF1">
    <property type="entry name" value="REGULATOR OF CHROMOSOME CONDENSATION"/>
    <property type="match status" value="1"/>
</dbReference>
<dbReference type="InterPro" id="IPR051553">
    <property type="entry name" value="Ran_GTPase-activating"/>
</dbReference>
<dbReference type="InterPro" id="IPR009091">
    <property type="entry name" value="RCC1/BLIP-II"/>
</dbReference>
<evidence type="ECO:0008006" key="4">
    <source>
        <dbReference type="Google" id="ProtNLM"/>
    </source>
</evidence>
<evidence type="ECO:0000313" key="3">
    <source>
        <dbReference type="Proteomes" id="UP000838160"/>
    </source>
</evidence>
<dbReference type="PROSITE" id="PS51257">
    <property type="entry name" value="PROKAR_LIPOPROTEIN"/>
    <property type="match status" value="1"/>
</dbReference>
<feature type="chain" id="PRO_5046767564" description="Lipoprotein" evidence="1">
    <location>
        <begin position="21"/>
        <end position="983"/>
    </location>
</feature>
<dbReference type="PANTHER" id="PTHR45982">
    <property type="entry name" value="REGULATOR OF CHROMOSOME CONDENSATION"/>
    <property type="match status" value="1"/>
</dbReference>
<reference evidence="2" key="1">
    <citation type="submission" date="2021-12" db="EMBL/GenBank/DDBJ databases">
        <authorList>
            <person name="Rodrigo-Torres L."/>
            <person name="Arahal R. D."/>
            <person name="Lucena T."/>
        </authorList>
    </citation>
    <scope>NUCLEOTIDE SEQUENCE</scope>
    <source>
        <strain evidence="2">CECT 8226</strain>
    </source>
</reference>
<dbReference type="InterPro" id="IPR013783">
    <property type="entry name" value="Ig-like_fold"/>
</dbReference>
<dbReference type="InterPro" id="IPR008964">
    <property type="entry name" value="Invasin/intimin_cell_adhesion"/>
</dbReference>
<dbReference type="Gene3D" id="2.60.40.10">
    <property type="entry name" value="Immunoglobulins"/>
    <property type="match status" value="1"/>
</dbReference>
<keyword evidence="1" id="KW-0732">Signal</keyword>
<gene>
    <name evidence="2" type="ORF">VHP8226_04007</name>
</gene>
<organism evidence="2 3">
    <name type="scientific">Vibrio hippocampi</name>
    <dbReference type="NCBI Taxonomy" id="654686"/>
    <lineage>
        <taxon>Bacteria</taxon>
        <taxon>Pseudomonadati</taxon>
        <taxon>Pseudomonadota</taxon>
        <taxon>Gammaproteobacteria</taxon>
        <taxon>Vibrionales</taxon>
        <taxon>Vibrionaceae</taxon>
        <taxon>Vibrio</taxon>
    </lineage>
</organism>
<dbReference type="Pfam" id="PF13540">
    <property type="entry name" value="RCC1_2"/>
    <property type="match status" value="1"/>
</dbReference>
<proteinExistence type="predicted"/>
<feature type="signal peptide" evidence="1">
    <location>
        <begin position="1"/>
        <end position="20"/>
    </location>
</feature>
<name>A0ABN8DQF7_9VIBR</name>
<comment type="caution">
    <text evidence="2">The sequence shown here is derived from an EMBL/GenBank/DDBJ whole genome shotgun (WGS) entry which is preliminary data.</text>
</comment>
<dbReference type="RefSeq" id="WP_237486902.1">
    <property type="nucleotide sequence ID" value="NZ_CAKLCM010000003.1"/>
</dbReference>
<dbReference type="EMBL" id="CAKLCM010000003">
    <property type="protein sequence ID" value="CAH0530364.1"/>
    <property type="molecule type" value="Genomic_DNA"/>
</dbReference>
<accession>A0ABN8DQF7</accession>
<keyword evidence="3" id="KW-1185">Reference proteome</keyword>
<dbReference type="SUPFAM" id="SSF50985">
    <property type="entry name" value="RCC1/BLIP-II"/>
    <property type="match status" value="1"/>
</dbReference>
<sequence length="983" mass="103022">MKIKKYIILFLLFSIFGCQSESEKDDSNIVDEALPVTINAQNFVVTSKSAQSFTVNLEPQVVVSDDSEFSITQVERLTNGSADCAAPQIRNATLLIPSPSDTATAVCDYRYTVASAAPITNDSVTSGVMRLVTPSPRATVTVVDMMPISAAVLLEGGAQTINVGSLLTDMGETLTGFTLLSTYSHAYPYSGGVTINASAQTLTYTPASTVGHDRILFTYTNTTSNTNKLGILDVVVGEGNNQGLTIKPTCYHPTPVLPNTNTLIDISGCVTTDHDSKDYGLNRVDSFYATVSIASAAWNEKRLNFQASESRYHDVTYMVDDGKGGTEMGILRVAVGDPDQLPGWEGIEIGVIQYFTAPKSVLESLYSDTVYSELLTDNSYSPAIDIAGYHTSEAIAYCQALGASLPTTAAMQDLVNNPAGKPKVLKDWPITHHYLANDGTTAAPDYRTVNLDDGTVGSVVAGQAYQVTCYKEGYFALMPKPSRCAAPGYTANFETTVIKGSGTPYASEYVNLSLPPLSTTAEFNPKEAGDNYFTDANGQFDFGVQDSTEGEVTITATAGGATASNGAYFGYVDIVPQKHGYAFSAIKPDRTVESWGFFVGNPNPPALQSQLTNVDKIFPSDGGVFVALTSDGRVVTWGHSGNGGDSSAVQSQLTNVNSVFFTVLGGAAALKSDGSVVTWGDSTNGGDSSAVQSQLTNVTTIFSGWRAFAALKSDGSVVTWGDSTYGGDSSAVQSQLTNVTTIFSNRYALAALKSDGTVVTWGNSSYGGDSSSVQSQLTGVDTIFSGHYGRAFAALRSNGTVVTWGHSSYGGDSSAVQSQLMGVKTIVSTSQAFAALKSDGTVVTWGNSSYGGDSSAVQSQLTGVDTIVSAHHGAFAALKSDGTVVTWGRSDYGGDSSSVQSQLTGVDTIFSSDYAFAALKSDGTVVTWGLSTYGGDSSSVQSQLTSVDTIFAIGGAFVALKSDGTVVGWGRSGGTSAVDLNCY</sequence>
<evidence type="ECO:0000313" key="2">
    <source>
        <dbReference type="EMBL" id="CAH0530364.1"/>
    </source>
</evidence>
<protein>
    <recommendedName>
        <fullName evidence="4">Lipoprotein</fullName>
    </recommendedName>
</protein>
<dbReference type="Proteomes" id="UP000838160">
    <property type="component" value="Unassembled WGS sequence"/>
</dbReference>
<dbReference type="SUPFAM" id="SSF49373">
    <property type="entry name" value="Invasin/intimin cell-adhesion fragments"/>
    <property type="match status" value="1"/>
</dbReference>
<evidence type="ECO:0000256" key="1">
    <source>
        <dbReference type="SAM" id="SignalP"/>
    </source>
</evidence>
<dbReference type="Gene3D" id="2.130.10.30">
    <property type="entry name" value="Regulator of chromosome condensation 1/beta-lactamase-inhibitor protein II"/>
    <property type="match status" value="2"/>
</dbReference>